<keyword evidence="2" id="KW-1185">Reference proteome</keyword>
<accession>A0A0J0XZ33</accession>
<gene>
    <name evidence="1" type="ORF">CC85DRAFT_89</name>
</gene>
<sequence length="73" mass="7644">MLHLICNTRSASRLLACHLALDAARRPPRLERSPSPTISLFTSVLTGNAVVLRADGVGGPRIGPEPIPTSSAS</sequence>
<reference evidence="1 2" key="1">
    <citation type="submission" date="2015-03" db="EMBL/GenBank/DDBJ databases">
        <title>Genomics and transcriptomics of the oil-accumulating basidiomycete yeast T. oleaginosus allow insights into substrate utilization and the diverse evolutionary trajectories of mating systems in fungi.</title>
        <authorList>
            <consortium name="DOE Joint Genome Institute"/>
            <person name="Kourist R."/>
            <person name="Kracht O."/>
            <person name="Bracharz F."/>
            <person name="Lipzen A."/>
            <person name="Nolan M."/>
            <person name="Ohm R."/>
            <person name="Grigoriev I."/>
            <person name="Sun S."/>
            <person name="Heitman J."/>
            <person name="Bruck T."/>
            <person name="Nowrousian M."/>
        </authorList>
    </citation>
    <scope>NUCLEOTIDE SEQUENCE [LARGE SCALE GENOMIC DNA]</scope>
    <source>
        <strain evidence="1 2">IBC0246</strain>
    </source>
</reference>
<name>A0A0J0XZ33_9TREE</name>
<protein>
    <submittedName>
        <fullName evidence="1">Uncharacterized protein</fullName>
    </submittedName>
</protein>
<dbReference type="AlphaFoldDB" id="A0A0J0XZ33"/>
<dbReference type="Proteomes" id="UP000053611">
    <property type="component" value="Unassembled WGS sequence"/>
</dbReference>
<dbReference type="EMBL" id="KQ087177">
    <property type="protein sequence ID" value="KLT46328.1"/>
    <property type="molecule type" value="Genomic_DNA"/>
</dbReference>
<evidence type="ECO:0000313" key="2">
    <source>
        <dbReference type="Proteomes" id="UP000053611"/>
    </source>
</evidence>
<evidence type="ECO:0000313" key="1">
    <source>
        <dbReference type="EMBL" id="KLT46328.1"/>
    </source>
</evidence>
<organism evidence="1 2">
    <name type="scientific">Cutaneotrichosporon oleaginosum</name>
    <dbReference type="NCBI Taxonomy" id="879819"/>
    <lineage>
        <taxon>Eukaryota</taxon>
        <taxon>Fungi</taxon>
        <taxon>Dikarya</taxon>
        <taxon>Basidiomycota</taxon>
        <taxon>Agaricomycotina</taxon>
        <taxon>Tremellomycetes</taxon>
        <taxon>Trichosporonales</taxon>
        <taxon>Trichosporonaceae</taxon>
        <taxon>Cutaneotrichosporon</taxon>
    </lineage>
</organism>
<proteinExistence type="predicted"/>